<feature type="active site" description="Charge relay system" evidence="5">
    <location>
        <position position="565"/>
    </location>
</feature>
<dbReference type="Gene3D" id="3.40.50.200">
    <property type="entry name" value="Peptidase S8/S53 domain"/>
    <property type="match status" value="1"/>
</dbReference>
<dbReference type="AlphaFoldDB" id="A0A3Q8U0B0"/>
<accession>A0A3Q8U0B0</accession>
<protein>
    <submittedName>
        <fullName evidence="7">Peptidase S8</fullName>
    </submittedName>
</protein>
<gene>
    <name evidence="7" type="ORF">EJA05_12090</name>
</gene>
<evidence type="ECO:0000256" key="3">
    <source>
        <dbReference type="ARBA" id="ARBA00022801"/>
    </source>
</evidence>
<keyword evidence="2 5" id="KW-0645">Protease</keyword>
<organism evidence="7 8">
    <name type="scientific">Pseudomonas entomophila</name>
    <dbReference type="NCBI Taxonomy" id="312306"/>
    <lineage>
        <taxon>Bacteria</taxon>
        <taxon>Pseudomonadati</taxon>
        <taxon>Pseudomonadota</taxon>
        <taxon>Gammaproteobacteria</taxon>
        <taxon>Pseudomonadales</taxon>
        <taxon>Pseudomonadaceae</taxon>
        <taxon>Pseudomonas</taxon>
    </lineage>
</organism>
<evidence type="ECO:0000313" key="8">
    <source>
        <dbReference type="Proteomes" id="UP000268230"/>
    </source>
</evidence>
<dbReference type="PANTHER" id="PTHR43399">
    <property type="entry name" value="SUBTILISIN-RELATED"/>
    <property type="match status" value="1"/>
</dbReference>
<evidence type="ECO:0000259" key="6">
    <source>
        <dbReference type="Pfam" id="PF00082"/>
    </source>
</evidence>
<dbReference type="SUPFAM" id="SSF52743">
    <property type="entry name" value="Subtilisin-like"/>
    <property type="match status" value="1"/>
</dbReference>
<evidence type="ECO:0000256" key="4">
    <source>
        <dbReference type="ARBA" id="ARBA00022825"/>
    </source>
</evidence>
<reference evidence="7 8" key="1">
    <citation type="submission" date="2018-12" db="EMBL/GenBank/DDBJ databases">
        <authorList>
            <person name="Li S."/>
            <person name="Yang R."/>
            <person name="Chen G."/>
            <person name="Zou L."/>
            <person name="Zhang C."/>
            <person name="Chen Y."/>
            <person name="Liu Z."/>
            <person name="Li Y."/>
            <person name="Yan Y."/>
            <person name="Huang M."/>
            <person name="Chen T."/>
        </authorList>
    </citation>
    <scope>NUCLEOTIDE SEQUENCE [LARGE SCALE GENOMIC DNA]</scope>
    <source>
        <strain evidence="7 8">1257</strain>
    </source>
</reference>
<dbReference type="InterPro" id="IPR000209">
    <property type="entry name" value="Peptidase_S8/S53_dom"/>
</dbReference>
<dbReference type="KEGG" id="pory:EJA05_12090"/>
<dbReference type="PANTHER" id="PTHR43399:SF4">
    <property type="entry name" value="CELL WALL-ASSOCIATED PROTEASE"/>
    <property type="match status" value="1"/>
</dbReference>
<dbReference type="GO" id="GO:0004252">
    <property type="term" value="F:serine-type endopeptidase activity"/>
    <property type="evidence" value="ECO:0007669"/>
    <property type="project" value="UniProtKB-UniRule"/>
</dbReference>
<dbReference type="EMBL" id="CP034338">
    <property type="protein sequence ID" value="AZL68418.1"/>
    <property type="molecule type" value="Genomic_DNA"/>
</dbReference>
<evidence type="ECO:0000313" key="7">
    <source>
        <dbReference type="EMBL" id="AZL68418.1"/>
    </source>
</evidence>
<keyword evidence="3 5" id="KW-0378">Hydrolase</keyword>
<dbReference type="GO" id="GO:0006508">
    <property type="term" value="P:proteolysis"/>
    <property type="evidence" value="ECO:0007669"/>
    <property type="project" value="UniProtKB-KW"/>
</dbReference>
<feature type="active site" description="Charge relay system" evidence="5">
    <location>
        <position position="344"/>
    </location>
</feature>
<evidence type="ECO:0000256" key="5">
    <source>
        <dbReference type="PROSITE-ProRule" id="PRU01240"/>
    </source>
</evidence>
<name>A0A3Q8U0B0_9PSED</name>
<proteinExistence type="inferred from homology"/>
<feature type="domain" description="Peptidase S8/S53" evidence="6">
    <location>
        <begin position="367"/>
        <end position="582"/>
    </location>
</feature>
<dbReference type="InterPro" id="IPR036852">
    <property type="entry name" value="Peptidase_S8/S53_dom_sf"/>
</dbReference>
<dbReference type="Proteomes" id="UP000268230">
    <property type="component" value="Chromosome"/>
</dbReference>
<dbReference type="InterPro" id="IPR051048">
    <property type="entry name" value="Peptidase_S8/S53_subtilisin"/>
</dbReference>
<dbReference type="PROSITE" id="PS51892">
    <property type="entry name" value="SUBTILASE"/>
    <property type="match status" value="1"/>
</dbReference>
<evidence type="ECO:0000256" key="1">
    <source>
        <dbReference type="ARBA" id="ARBA00011073"/>
    </source>
</evidence>
<dbReference type="PROSITE" id="PS00138">
    <property type="entry name" value="SUBTILASE_SER"/>
    <property type="match status" value="1"/>
</dbReference>
<evidence type="ECO:0000256" key="2">
    <source>
        <dbReference type="ARBA" id="ARBA00022670"/>
    </source>
</evidence>
<dbReference type="Pfam" id="PF00082">
    <property type="entry name" value="Peptidase_S8"/>
    <property type="match status" value="1"/>
</dbReference>
<keyword evidence="4 5" id="KW-0720">Serine protease</keyword>
<sequence>MNLALDFVYYRNFRFDGRFHVRCQGDDLAKVARIRYELQRVTAAGTEQLAGVSARSFARTGSLADHGCPASLLTSARAGQYRITPRVILLEKEARAMNHPVGAQGVIDLPALAIDIVEEDLDRRILDKVPLANGRRQRRHAVVRKEDDRFVDDPYGQRLAPLPAVGPDGRCAPLLIKFREDGLAQLRQDLRPGSNAPLARWWPNLGAQLVLRPVLEPAEREDPRLAALRPYCWMEQPGAMSVETYHALLRTFAALEYVDSLLPAPATSATPLLLLGGAALLATLLTGGALVLGNRAYDDAQPTADFEARQYYLDEPGARWQGLNIRKVWAEQVTGKGARIHFSDGGLFPNHEELRGNPKLQIVSAKPNDDPEHGTASLGIMVAARNGLGVTGIAHGSELFVHDNRASDVAGATQTLKNLLLQVQPGDIVGINRQAANPAVLTTVLPSLHERPWWDVMQSLSQRGAVVLNAAANGSSASLEDKGTVRGYGVDLSQWRFFDDHGDAGCILVGACHSWDGKPHQYSNFNYRHRMLNAWGDSVVTLGYGKLQDKSGHDRDYTDTYAGTSSATPLVAGALALIQSYAIEQHHVYLDGDQMHLLVCASGYQDATLPDSDVLPMGHRPDVHGALLLLDRLLGGGRFHSPREEL</sequence>
<dbReference type="PRINTS" id="PR00723">
    <property type="entry name" value="SUBTILISIN"/>
</dbReference>
<feature type="active site" description="Charge relay system" evidence="5">
    <location>
        <position position="373"/>
    </location>
</feature>
<dbReference type="OrthoDB" id="9790784at2"/>
<dbReference type="InterPro" id="IPR023828">
    <property type="entry name" value="Peptidase_S8_Ser-AS"/>
</dbReference>
<dbReference type="InterPro" id="IPR015500">
    <property type="entry name" value="Peptidase_S8_subtilisin-rel"/>
</dbReference>
<comment type="similarity">
    <text evidence="1 5">Belongs to the peptidase S8 family.</text>
</comment>